<keyword evidence="4" id="KW-0378">Hydrolase</keyword>
<gene>
    <name evidence="4" type="ORF">CONCODRAFT_3235</name>
</gene>
<proteinExistence type="inferred from homology"/>
<evidence type="ECO:0000313" key="4">
    <source>
        <dbReference type="EMBL" id="KXN73826.1"/>
    </source>
</evidence>
<dbReference type="InterPro" id="IPR017853">
    <property type="entry name" value="GH"/>
</dbReference>
<dbReference type="GO" id="GO:0005975">
    <property type="term" value="P:carbohydrate metabolic process"/>
    <property type="evidence" value="ECO:0007669"/>
    <property type="project" value="InterPro"/>
</dbReference>
<dbReference type="Proteomes" id="UP000070444">
    <property type="component" value="Unassembled WGS sequence"/>
</dbReference>
<dbReference type="InterPro" id="IPR031330">
    <property type="entry name" value="Gly_Hdrlase_35_cat"/>
</dbReference>
<keyword evidence="2" id="KW-0812">Transmembrane</keyword>
<dbReference type="SUPFAM" id="SSF51445">
    <property type="entry name" value="(Trans)glycosidases"/>
    <property type="match status" value="1"/>
</dbReference>
<dbReference type="EMBL" id="KQ964431">
    <property type="protein sequence ID" value="KXN73826.1"/>
    <property type="molecule type" value="Genomic_DNA"/>
</dbReference>
<feature type="domain" description="Glycoside hydrolase 35 catalytic" evidence="3">
    <location>
        <begin position="70"/>
        <end position="229"/>
    </location>
</feature>
<keyword evidence="2" id="KW-0472">Membrane</keyword>
<reference evidence="4 5" key="1">
    <citation type="journal article" date="2015" name="Genome Biol. Evol.">
        <title>Phylogenomic analyses indicate that early fungi evolved digesting cell walls of algal ancestors of land plants.</title>
        <authorList>
            <person name="Chang Y."/>
            <person name="Wang S."/>
            <person name="Sekimoto S."/>
            <person name="Aerts A.L."/>
            <person name="Choi C."/>
            <person name="Clum A."/>
            <person name="LaButti K.M."/>
            <person name="Lindquist E.A."/>
            <person name="Yee Ngan C."/>
            <person name="Ohm R.A."/>
            <person name="Salamov A.A."/>
            <person name="Grigoriev I.V."/>
            <person name="Spatafora J.W."/>
            <person name="Berbee M.L."/>
        </authorList>
    </citation>
    <scope>NUCLEOTIDE SEQUENCE [LARGE SCALE GENOMIC DNA]</scope>
    <source>
        <strain evidence="4 5">NRRL 28638</strain>
    </source>
</reference>
<evidence type="ECO:0000256" key="2">
    <source>
        <dbReference type="SAM" id="Phobius"/>
    </source>
</evidence>
<feature type="transmembrane region" description="Helical" evidence="2">
    <location>
        <begin position="6"/>
        <end position="34"/>
    </location>
</feature>
<feature type="domain" description="Glycoside hydrolase 35 catalytic" evidence="3">
    <location>
        <begin position="343"/>
        <end position="447"/>
    </location>
</feature>
<keyword evidence="2" id="KW-1133">Transmembrane helix</keyword>
<keyword evidence="5" id="KW-1185">Reference proteome</keyword>
<accession>A0A137PFN9</accession>
<sequence length="518" mass="60573">MLSTLAWYFYCSIVATLKLALFIIGGLAAFLIFVRIRYNIRSKTQFPYTDRDFAFEQDKYRDILAYDANSLIIRGKRIFLVSGEFHYWRVPDRSRWESILKTYKSCGFNCIRIYFHWGYHSPKEGVYHFDGNRDIDYLLQLCSKLKIFVLAAPGPYICAETQGGGFPLWLIAKRDVGLRHMSWLFKLWDYKFAEYSKQWIDHIMPILKKHQITEKEDGCVLAVQLENELFEFWSWLPIGFVDEMKSLAKFTRDLGITVPLFTNDPWEEGGFVSRPENNKEDNFWTKWISPRGFGLDWYGFDKYATFPPSATPDPIGPFKELEIENWGEWDPNSFASQIDHIEDKVRSFGGEAAKTPILIPELQGGWFSHNCLKTTYDHNYTFFGEHFTKTIFDSVVAQGSTMVSLYMVYGGTNWGTLGDPDVYSSYDYGACIREYGHISGRMRRLRQSLLMYRSFEKYFVRTQRDDLPFITASESNIISSQRCYEAYLDRIGETGYKANQDVELTLVRNFNENESPFF</sequence>
<dbReference type="AlphaFoldDB" id="A0A137PFN9"/>
<dbReference type="InterPro" id="IPR001944">
    <property type="entry name" value="Glycoside_Hdrlase_35"/>
</dbReference>
<dbReference type="Gene3D" id="3.20.20.80">
    <property type="entry name" value="Glycosidases"/>
    <property type="match status" value="1"/>
</dbReference>
<comment type="similarity">
    <text evidence="1">Belongs to the glycosyl hydrolase 35 family.</text>
</comment>
<organism evidence="4 5">
    <name type="scientific">Conidiobolus coronatus (strain ATCC 28846 / CBS 209.66 / NRRL 28638)</name>
    <name type="common">Delacroixia coronata</name>
    <dbReference type="NCBI Taxonomy" id="796925"/>
    <lineage>
        <taxon>Eukaryota</taxon>
        <taxon>Fungi</taxon>
        <taxon>Fungi incertae sedis</taxon>
        <taxon>Zoopagomycota</taxon>
        <taxon>Entomophthoromycotina</taxon>
        <taxon>Entomophthoromycetes</taxon>
        <taxon>Entomophthorales</taxon>
        <taxon>Ancylistaceae</taxon>
        <taxon>Conidiobolus</taxon>
    </lineage>
</organism>
<dbReference type="OrthoDB" id="1657402at2759"/>
<dbReference type="PRINTS" id="PR00742">
    <property type="entry name" value="GLHYDRLASE35"/>
</dbReference>
<evidence type="ECO:0000256" key="1">
    <source>
        <dbReference type="ARBA" id="ARBA00009809"/>
    </source>
</evidence>
<dbReference type="PANTHER" id="PTHR23421">
    <property type="entry name" value="BETA-GALACTOSIDASE RELATED"/>
    <property type="match status" value="1"/>
</dbReference>
<dbReference type="Pfam" id="PF01301">
    <property type="entry name" value="Glyco_hydro_35"/>
    <property type="match status" value="2"/>
</dbReference>
<evidence type="ECO:0000313" key="5">
    <source>
        <dbReference type="Proteomes" id="UP000070444"/>
    </source>
</evidence>
<name>A0A137PFN9_CONC2</name>
<protein>
    <submittedName>
        <fullName evidence="4">Glycoside hydrolase family 35 protein</fullName>
    </submittedName>
</protein>
<dbReference type="STRING" id="796925.A0A137PFN9"/>
<dbReference type="GO" id="GO:0004553">
    <property type="term" value="F:hydrolase activity, hydrolyzing O-glycosyl compounds"/>
    <property type="evidence" value="ECO:0007669"/>
    <property type="project" value="InterPro"/>
</dbReference>
<evidence type="ECO:0000259" key="3">
    <source>
        <dbReference type="Pfam" id="PF01301"/>
    </source>
</evidence>